<dbReference type="OrthoDB" id="1844152at2759"/>
<organism evidence="8 9">
    <name type="scientific">Cytospora chrysosperma</name>
    <name type="common">Cytospora canker fungus</name>
    <name type="synonym">Sphaeria chrysosperma</name>
    <dbReference type="NCBI Taxonomy" id="252740"/>
    <lineage>
        <taxon>Eukaryota</taxon>
        <taxon>Fungi</taxon>
        <taxon>Dikarya</taxon>
        <taxon>Ascomycota</taxon>
        <taxon>Pezizomycotina</taxon>
        <taxon>Sordariomycetes</taxon>
        <taxon>Sordariomycetidae</taxon>
        <taxon>Diaporthales</taxon>
        <taxon>Cytosporaceae</taxon>
        <taxon>Cytospora</taxon>
    </lineage>
</organism>
<dbReference type="GO" id="GO:0004497">
    <property type="term" value="F:monooxygenase activity"/>
    <property type="evidence" value="ECO:0007669"/>
    <property type="project" value="UniProtKB-KW"/>
</dbReference>
<comment type="cofactor">
    <cofactor evidence="1">
        <name>heme</name>
        <dbReference type="ChEBI" id="CHEBI:30413"/>
    </cofactor>
</comment>
<keyword evidence="9" id="KW-1185">Reference proteome</keyword>
<dbReference type="GO" id="GO:0005506">
    <property type="term" value="F:iron ion binding"/>
    <property type="evidence" value="ECO:0007669"/>
    <property type="project" value="InterPro"/>
</dbReference>
<dbReference type="AlphaFoldDB" id="A0A423VNA8"/>
<evidence type="ECO:0008006" key="10">
    <source>
        <dbReference type="Google" id="ProtNLM"/>
    </source>
</evidence>
<keyword evidence="5" id="KW-0560">Oxidoreductase</keyword>
<dbReference type="PANTHER" id="PTHR46206">
    <property type="entry name" value="CYTOCHROME P450"/>
    <property type="match status" value="1"/>
</dbReference>
<evidence type="ECO:0000256" key="1">
    <source>
        <dbReference type="ARBA" id="ARBA00001971"/>
    </source>
</evidence>
<proteinExistence type="inferred from homology"/>
<evidence type="ECO:0000256" key="7">
    <source>
        <dbReference type="ARBA" id="ARBA00023033"/>
    </source>
</evidence>
<evidence type="ECO:0000256" key="3">
    <source>
        <dbReference type="ARBA" id="ARBA00022617"/>
    </source>
</evidence>
<evidence type="ECO:0000313" key="9">
    <source>
        <dbReference type="Proteomes" id="UP000284375"/>
    </source>
</evidence>
<comment type="caution">
    <text evidence="8">The sequence shown here is derived from an EMBL/GenBank/DDBJ whole genome shotgun (WGS) entry which is preliminary data.</text>
</comment>
<dbReference type="Gene3D" id="1.10.630.10">
    <property type="entry name" value="Cytochrome P450"/>
    <property type="match status" value="1"/>
</dbReference>
<dbReference type="SUPFAM" id="SSF48264">
    <property type="entry name" value="Cytochrome P450"/>
    <property type="match status" value="1"/>
</dbReference>
<keyword evidence="4" id="KW-0479">Metal-binding</keyword>
<dbReference type="CDD" id="cd11041">
    <property type="entry name" value="CYP503A1-like"/>
    <property type="match status" value="1"/>
</dbReference>
<evidence type="ECO:0000256" key="5">
    <source>
        <dbReference type="ARBA" id="ARBA00023002"/>
    </source>
</evidence>
<dbReference type="STRING" id="252740.A0A423VNA8"/>
<dbReference type="PANTHER" id="PTHR46206:SF1">
    <property type="entry name" value="P450, PUTATIVE (EUROFUNG)-RELATED"/>
    <property type="match status" value="1"/>
</dbReference>
<dbReference type="Proteomes" id="UP000284375">
    <property type="component" value="Unassembled WGS sequence"/>
</dbReference>
<sequence>MTGSANLVLPPSLLHLVNQPDRGFLAFNAFSDKFQFRYMINDPDVWHNVLQFEVIRRKFSRQERIVPLASYTAEELQFAFHGVWGDDLQWSDLNGCDTSGRIIAQERIQIWRERKGENDEPTDFLEWFIAKCAATGPEQMDPKKIALRLLHLATPFIFAMGSIFAQCCQRVSSKQNGFPTKASVDELFRVDSALRESMRLSDVSVTALPRDVVSAAGLSLGNGITMSKGTRCVFPTQPIHLNEEYYMNPNRYDAFRFSRPSEGSGNEKPTEERQLATSITESLLAFGYGRHACRGHFFASQTLKQALAHMLLNYDVEMTPTPPAWQCHDTAN</sequence>
<evidence type="ECO:0000256" key="4">
    <source>
        <dbReference type="ARBA" id="ARBA00022723"/>
    </source>
</evidence>
<dbReference type="GO" id="GO:0016705">
    <property type="term" value="F:oxidoreductase activity, acting on paired donors, with incorporation or reduction of molecular oxygen"/>
    <property type="evidence" value="ECO:0007669"/>
    <property type="project" value="InterPro"/>
</dbReference>
<gene>
    <name evidence="8" type="ORF">VSDG_06722</name>
</gene>
<protein>
    <recommendedName>
        <fullName evidence="10">Cytochrome P450</fullName>
    </recommendedName>
</protein>
<keyword evidence="7" id="KW-0503">Monooxygenase</keyword>
<dbReference type="GO" id="GO:0020037">
    <property type="term" value="F:heme binding"/>
    <property type="evidence" value="ECO:0007669"/>
    <property type="project" value="InterPro"/>
</dbReference>
<evidence type="ECO:0000256" key="2">
    <source>
        <dbReference type="ARBA" id="ARBA00010617"/>
    </source>
</evidence>
<dbReference type="InterPro" id="IPR001128">
    <property type="entry name" value="Cyt_P450"/>
</dbReference>
<evidence type="ECO:0000313" key="8">
    <source>
        <dbReference type="EMBL" id="ROV92486.1"/>
    </source>
</evidence>
<reference evidence="8 9" key="1">
    <citation type="submission" date="2015-09" db="EMBL/GenBank/DDBJ databases">
        <title>Host preference determinants of Valsa canker pathogens revealed by comparative genomics.</title>
        <authorList>
            <person name="Yin Z."/>
            <person name="Huang L."/>
        </authorList>
    </citation>
    <scope>NUCLEOTIDE SEQUENCE [LARGE SCALE GENOMIC DNA]</scope>
    <source>
        <strain evidence="8 9">YSFL</strain>
    </source>
</reference>
<evidence type="ECO:0000256" key="6">
    <source>
        <dbReference type="ARBA" id="ARBA00023004"/>
    </source>
</evidence>
<name>A0A423VNA8_CYTCH</name>
<dbReference type="InterPro" id="IPR036396">
    <property type="entry name" value="Cyt_P450_sf"/>
</dbReference>
<comment type="similarity">
    <text evidence="2">Belongs to the cytochrome P450 family.</text>
</comment>
<keyword evidence="3" id="KW-0349">Heme</keyword>
<keyword evidence="6" id="KW-0408">Iron</keyword>
<dbReference type="Pfam" id="PF00067">
    <property type="entry name" value="p450"/>
    <property type="match status" value="1"/>
</dbReference>
<accession>A0A423VNA8</accession>
<dbReference type="EMBL" id="LJZO01000037">
    <property type="protein sequence ID" value="ROV92486.1"/>
    <property type="molecule type" value="Genomic_DNA"/>
</dbReference>